<evidence type="ECO:0000313" key="2">
    <source>
        <dbReference type="EMBL" id="KAG5970386.1"/>
    </source>
</evidence>
<feature type="domain" description="F-box" evidence="1">
    <location>
        <begin position="51"/>
        <end position="83"/>
    </location>
</feature>
<sequence>MDSEASARPSARPCARPHVDSLLGTLSPWDLLYLRDGFRKGNIKITGLATICDLPAEILSVIALQLGLEDLIRCRLVSRLWHATWTCAAVATAVSHHLFPGLLEKAAMDQDLRCPEELLRSCIIRHLRHKHAAPLRSRFIAWNGRQSTSASELYRTWPEKLPSFRDRGPAAFYDEGFFAWQASSANAVMHDLRAGQSHLCNFASFLISGERPTLQGMSSRLLVFATGNSDALRIWHFRSKDWKRVTLAGPFARCYVQGEQVAVLTRQGIIIKWSWSASAIELDQTHILNMAPEGYDSGLSLPGVILHPSHCDVTYVARIYRSKAEGPYTHPRERKYLMSVVRYHDAVPTRRWLETIREESITTKFSSSMHANFHLVLLCVKMSAYGLYSIGTVLTPYPELGPGQFQVIEFATTGFNVYKEAFVQRRFDFAEQNNLRSCEALLDPMVWNGSTYGECLTTWSNDHLMIPRHFISYETHILTSLNAEPVAEFCRIFADEDFLIKVSSDGISVSSFATTVGSGSSFTSERLLTNAHLSVVVPRRIRPLAEDPSYIPPIPPSGLIT</sequence>
<dbReference type="OrthoDB" id="1918685at2759"/>
<dbReference type="CDD" id="cd09917">
    <property type="entry name" value="F-box_SF"/>
    <property type="match status" value="1"/>
</dbReference>
<protein>
    <recommendedName>
        <fullName evidence="1">F-box domain-containing protein</fullName>
    </recommendedName>
</protein>
<dbReference type="Pfam" id="PF12937">
    <property type="entry name" value="F-box-like"/>
    <property type="match status" value="1"/>
</dbReference>
<dbReference type="AlphaFoldDB" id="A0A9P7MU49"/>
<proteinExistence type="predicted"/>
<dbReference type="SUPFAM" id="SSF81383">
    <property type="entry name" value="F-box domain"/>
    <property type="match status" value="1"/>
</dbReference>
<dbReference type="Proteomes" id="UP000784919">
    <property type="component" value="Unassembled WGS sequence"/>
</dbReference>
<organism evidence="2 3">
    <name type="scientific">Claviceps arundinis</name>
    <dbReference type="NCBI Taxonomy" id="1623583"/>
    <lineage>
        <taxon>Eukaryota</taxon>
        <taxon>Fungi</taxon>
        <taxon>Dikarya</taxon>
        <taxon>Ascomycota</taxon>
        <taxon>Pezizomycotina</taxon>
        <taxon>Sordariomycetes</taxon>
        <taxon>Hypocreomycetidae</taxon>
        <taxon>Hypocreales</taxon>
        <taxon>Clavicipitaceae</taxon>
        <taxon>Claviceps</taxon>
    </lineage>
</organism>
<comment type="caution">
    <text evidence="2">The sequence shown here is derived from an EMBL/GenBank/DDBJ whole genome shotgun (WGS) entry which is preliminary data.</text>
</comment>
<reference evidence="2" key="1">
    <citation type="journal article" date="2020" name="bioRxiv">
        <title>Whole genome comparisons of ergot fungi reveals the divergence and evolution of species within the genus Claviceps are the result of varying mechanisms driving genome evolution and host range expansion.</title>
        <authorList>
            <person name="Wyka S.A."/>
            <person name="Mondo S.J."/>
            <person name="Liu M."/>
            <person name="Dettman J."/>
            <person name="Nalam V."/>
            <person name="Broders K.D."/>
        </authorList>
    </citation>
    <scope>NUCLEOTIDE SEQUENCE</scope>
    <source>
        <strain evidence="2">CCC 1102</strain>
    </source>
</reference>
<dbReference type="InterPro" id="IPR001810">
    <property type="entry name" value="F-box_dom"/>
</dbReference>
<accession>A0A9P7MU49</accession>
<evidence type="ECO:0000259" key="1">
    <source>
        <dbReference type="Pfam" id="PF12937"/>
    </source>
</evidence>
<dbReference type="InterPro" id="IPR036047">
    <property type="entry name" value="F-box-like_dom_sf"/>
</dbReference>
<evidence type="ECO:0000313" key="3">
    <source>
        <dbReference type="Proteomes" id="UP000784919"/>
    </source>
</evidence>
<name>A0A9P7MU49_9HYPO</name>
<gene>
    <name evidence="2" type="ORF">E4U56_007716</name>
</gene>
<dbReference type="EMBL" id="SRPS01000079">
    <property type="protein sequence ID" value="KAG5970386.1"/>
    <property type="molecule type" value="Genomic_DNA"/>
</dbReference>